<evidence type="ECO:0000313" key="3">
    <source>
        <dbReference type="Proteomes" id="UP001642484"/>
    </source>
</evidence>
<protein>
    <submittedName>
        <fullName evidence="2">Uncharacterized protein</fullName>
    </submittedName>
</protein>
<evidence type="ECO:0000256" key="1">
    <source>
        <dbReference type="SAM" id="MobiDB-lite"/>
    </source>
</evidence>
<feature type="compositionally biased region" description="Acidic residues" evidence="1">
    <location>
        <begin position="63"/>
        <end position="72"/>
    </location>
</feature>
<feature type="region of interest" description="Disordered" evidence="1">
    <location>
        <begin position="1"/>
        <end position="30"/>
    </location>
</feature>
<dbReference type="EMBL" id="CAXAMN010027450">
    <property type="protein sequence ID" value="CAK9110796.1"/>
    <property type="molecule type" value="Genomic_DNA"/>
</dbReference>
<comment type="caution">
    <text evidence="2">The sequence shown here is derived from an EMBL/GenBank/DDBJ whole genome shotgun (WGS) entry which is preliminary data.</text>
</comment>
<dbReference type="Proteomes" id="UP001642484">
    <property type="component" value="Unassembled WGS sequence"/>
</dbReference>
<name>A0ABP0SEM6_9DINO</name>
<reference evidence="2 3" key="1">
    <citation type="submission" date="2024-02" db="EMBL/GenBank/DDBJ databases">
        <authorList>
            <person name="Chen Y."/>
            <person name="Shah S."/>
            <person name="Dougan E. K."/>
            <person name="Thang M."/>
            <person name="Chan C."/>
        </authorList>
    </citation>
    <scope>NUCLEOTIDE SEQUENCE [LARGE SCALE GENOMIC DNA]</scope>
</reference>
<accession>A0ABP0SEM6</accession>
<feature type="region of interest" description="Disordered" evidence="1">
    <location>
        <begin position="222"/>
        <end position="257"/>
    </location>
</feature>
<sequence length="271" mass="30590">MRFPAWPLQSRSSSSSPTDEKSDKTEDSALANHGIGHCFSKAVQVIREQGAQQSKEPGFTPEIDGDEDEGEANVEARARASWLMIWCHERCYKPERELRAHLTDVAMNLSAGILCMKKAVKYETWMKRTKNRFHVLITDWREAKPCMNAVEESLQKDWPEMIIVLCDLPKSHENALQWASKQDSNKAKIHVLLESPDQQHFQVITELLQSCYAKMSKRRPMLLPSTPGPLAAGTQPDVEKEMEGSTNKVLASEADSDELREALRNGSILSL</sequence>
<organism evidence="2 3">
    <name type="scientific">Durusdinium trenchii</name>
    <dbReference type="NCBI Taxonomy" id="1381693"/>
    <lineage>
        <taxon>Eukaryota</taxon>
        <taxon>Sar</taxon>
        <taxon>Alveolata</taxon>
        <taxon>Dinophyceae</taxon>
        <taxon>Suessiales</taxon>
        <taxon>Symbiodiniaceae</taxon>
        <taxon>Durusdinium</taxon>
    </lineage>
</organism>
<keyword evidence="3" id="KW-1185">Reference proteome</keyword>
<evidence type="ECO:0000313" key="2">
    <source>
        <dbReference type="EMBL" id="CAK9110796.1"/>
    </source>
</evidence>
<feature type="compositionally biased region" description="Basic and acidic residues" evidence="1">
    <location>
        <begin position="18"/>
        <end position="27"/>
    </location>
</feature>
<feature type="region of interest" description="Disordered" evidence="1">
    <location>
        <begin position="49"/>
        <end position="72"/>
    </location>
</feature>
<gene>
    <name evidence="2" type="ORF">CCMP2556_LOCUS51473</name>
</gene>
<proteinExistence type="predicted"/>